<evidence type="ECO:0000256" key="2">
    <source>
        <dbReference type="ARBA" id="ARBA00022478"/>
    </source>
</evidence>
<dbReference type="PANTHER" id="PTHR19376:SF32">
    <property type="entry name" value="DNA-DIRECTED RNA POLYMERASE III SUBUNIT RPC1"/>
    <property type="match status" value="1"/>
</dbReference>
<proteinExistence type="predicted"/>
<name>A0A075HQI8_9EURY</name>
<evidence type="ECO:0000256" key="6">
    <source>
        <dbReference type="ARBA" id="ARBA00048552"/>
    </source>
</evidence>
<dbReference type="GO" id="GO:0000428">
    <property type="term" value="C:DNA-directed RNA polymerase complex"/>
    <property type="evidence" value="ECO:0007669"/>
    <property type="project" value="UniProtKB-KW"/>
</dbReference>
<keyword evidence="5" id="KW-0804">Transcription</keyword>
<sequence>MSNLYKEYDKKLPLKIIDDIRANIPKDIKDSQLKKVLEAVYDEFLKSLAEPGECVGLVSAESIGEPGTQMTLNTFHFAGVAEFNVTTGLPRLIEILDGRKTIKTGMMEIYLNAENSNAKNVKSVAEKIKESRIRDVTNELNINIAETALTVDISEKKLENLEITMKDVLAKVKKSFKKFTVTSEENVIQIKPGKDQEATEIYKIKEKVKDVLIGGVKGITQVLPVKRGDDFVIVTAGTNLKDVLKMLEIDPTRIVTNDLYEIEKLHGIEAARAAIIKEVLKVTGAQGINIDIRHIMLVADTMCNSGSLLGITRYGVVKEKPSVLARASFETPLKHIISASIVGEVDMMNSVIENVLLNQPVPVGTGLPGLITKAR</sequence>
<dbReference type="GO" id="GO:0003899">
    <property type="term" value="F:DNA-directed RNA polymerase activity"/>
    <property type="evidence" value="ECO:0007669"/>
    <property type="project" value="UniProtKB-EC"/>
</dbReference>
<dbReference type="GO" id="GO:0003677">
    <property type="term" value="F:DNA binding"/>
    <property type="evidence" value="ECO:0007669"/>
    <property type="project" value="InterPro"/>
</dbReference>
<comment type="catalytic activity">
    <reaction evidence="6">
        <text>RNA(n) + a ribonucleoside 5'-triphosphate = RNA(n+1) + diphosphate</text>
        <dbReference type="Rhea" id="RHEA:21248"/>
        <dbReference type="Rhea" id="RHEA-COMP:14527"/>
        <dbReference type="Rhea" id="RHEA-COMP:17342"/>
        <dbReference type="ChEBI" id="CHEBI:33019"/>
        <dbReference type="ChEBI" id="CHEBI:61557"/>
        <dbReference type="ChEBI" id="CHEBI:140395"/>
        <dbReference type="EC" id="2.7.7.6"/>
    </reaction>
</comment>
<dbReference type="SUPFAM" id="SSF64484">
    <property type="entry name" value="beta and beta-prime subunits of DNA dependent RNA-polymerase"/>
    <property type="match status" value="1"/>
</dbReference>
<organism evidence="8">
    <name type="scientific">uncultured marine group II/III euryarchaeote KM3_83_G03</name>
    <dbReference type="NCBI Taxonomy" id="1456522"/>
    <lineage>
        <taxon>Archaea</taxon>
        <taxon>Methanobacteriati</taxon>
        <taxon>Methanobacteriota</taxon>
        <taxon>environmental samples</taxon>
    </lineage>
</organism>
<dbReference type="InterPro" id="IPR045867">
    <property type="entry name" value="DNA-dir_RpoC_beta_prime"/>
</dbReference>
<dbReference type="Gene3D" id="1.10.150.390">
    <property type="match status" value="1"/>
</dbReference>
<keyword evidence="4 8" id="KW-0548">Nucleotidyltransferase</keyword>
<dbReference type="GO" id="GO:0006351">
    <property type="term" value="P:DNA-templated transcription"/>
    <property type="evidence" value="ECO:0007669"/>
    <property type="project" value="InterPro"/>
</dbReference>
<dbReference type="PANTHER" id="PTHR19376">
    <property type="entry name" value="DNA-DIRECTED RNA POLYMERASE"/>
    <property type="match status" value="1"/>
</dbReference>
<dbReference type="EMBL" id="KF901116">
    <property type="protein sequence ID" value="AIF18636.1"/>
    <property type="molecule type" value="Genomic_DNA"/>
</dbReference>
<evidence type="ECO:0000256" key="5">
    <source>
        <dbReference type="ARBA" id="ARBA00023163"/>
    </source>
</evidence>
<keyword evidence="3 8" id="KW-0808">Transferase</keyword>
<evidence type="ECO:0000256" key="3">
    <source>
        <dbReference type="ARBA" id="ARBA00022679"/>
    </source>
</evidence>
<keyword evidence="2 8" id="KW-0240">DNA-directed RNA polymerase</keyword>
<protein>
    <recommendedName>
        <fullName evidence="1">DNA-directed RNA polymerase</fullName>
        <ecNumber evidence="1">2.7.7.6</ecNumber>
    </recommendedName>
</protein>
<evidence type="ECO:0000259" key="7">
    <source>
        <dbReference type="Pfam" id="PF04998"/>
    </source>
</evidence>
<dbReference type="InterPro" id="IPR007081">
    <property type="entry name" value="RNA_pol_Rpb1_5"/>
</dbReference>
<gene>
    <name evidence="8" type="primary">rpoA2</name>
</gene>
<feature type="domain" description="RNA polymerase Rpb1" evidence="7">
    <location>
        <begin position="44"/>
        <end position="322"/>
    </location>
</feature>
<evidence type="ECO:0000256" key="4">
    <source>
        <dbReference type="ARBA" id="ARBA00022695"/>
    </source>
</evidence>
<dbReference type="AlphaFoldDB" id="A0A075HQI8"/>
<dbReference type="EC" id="2.7.7.6" evidence="1"/>
<evidence type="ECO:0000256" key="1">
    <source>
        <dbReference type="ARBA" id="ARBA00012418"/>
    </source>
</evidence>
<reference evidence="8" key="1">
    <citation type="journal article" date="2014" name="Genome Biol. Evol.">
        <title>Pangenome evidence for extensive interdomain horizontal transfer affecting lineage core and shell genes in uncultured planktonic thaumarchaeota and euryarchaeota.</title>
        <authorList>
            <person name="Deschamps P."/>
            <person name="Zivanovic Y."/>
            <person name="Moreira D."/>
            <person name="Rodriguez-Valera F."/>
            <person name="Lopez-Garcia P."/>
        </authorList>
    </citation>
    <scope>NUCLEOTIDE SEQUENCE</scope>
</reference>
<dbReference type="Pfam" id="PF04998">
    <property type="entry name" value="RNA_pol_Rpb1_5"/>
    <property type="match status" value="1"/>
</dbReference>
<evidence type="ECO:0000313" key="8">
    <source>
        <dbReference type="EMBL" id="AIF18636.1"/>
    </source>
</evidence>
<accession>A0A075HQI8</accession>